<dbReference type="Pfam" id="PF13419">
    <property type="entry name" value="HAD_2"/>
    <property type="match status" value="1"/>
</dbReference>
<dbReference type="Gene3D" id="3.40.50.1000">
    <property type="entry name" value="HAD superfamily/HAD-like"/>
    <property type="match status" value="1"/>
</dbReference>
<dbReference type="GO" id="GO:0008967">
    <property type="term" value="F:phosphoglycolate phosphatase activity"/>
    <property type="evidence" value="ECO:0007669"/>
    <property type="project" value="UniProtKB-EC"/>
</dbReference>
<reference evidence="9 10" key="1">
    <citation type="submission" date="2011-01" db="EMBL/GenBank/DDBJ databases">
        <authorList>
            <person name="Muzny D."/>
            <person name="Qin X."/>
            <person name="Deng J."/>
            <person name="Jiang H."/>
            <person name="Liu Y."/>
            <person name="Qu J."/>
            <person name="Song X.-Z."/>
            <person name="Zhang L."/>
            <person name="Thornton R."/>
            <person name="Coyle M."/>
            <person name="Francisco L."/>
            <person name="Jackson L."/>
            <person name="Javaid M."/>
            <person name="Korchina V."/>
            <person name="Kovar C."/>
            <person name="Mata R."/>
            <person name="Mathew T."/>
            <person name="Ngo R."/>
            <person name="Nguyen L."/>
            <person name="Nguyen N."/>
            <person name="Okwuonu G."/>
            <person name="Ongeri F."/>
            <person name="Pham C."/>
            <person name="Simmons D."/>
            <person name="Wilczek-Boney K."/>
            <person name="Hale W."/>
            <person name="Jakkamsetti A."/>
            <person name="Pham P."/>
            <person name="Ruth R."/>
            <person name="San Lucas F."/>
            <person name="Warren J."/>
            <person name="Zhang J."/>
            <person name="Zhao Z."/>
            <person name="Zhou C."/>
            <person name="Zhu D."/>
            <person name="Lee S."/>
            <person name="Bess C."/>
            <person name="Blankenburg K."/>
            <person name="Forbes L."/>
            <person name="Fu Q."/>
            <person name="Gubbala S."/>
            <person name="Hirani K."/>
            <person name="Jayaseelan J.C."/>
            <person name="Lara F."/>
            <person name="Munidasa M."/>
            <person name="Palculict T."/>
            <person name="Patil S."/>
            <person name="Pu L.-L."/>
            <person name="Saada N."/>
            <person name="Tang L."/>
            <person name="Weissenberger G."/>
            <person name="Zhu Y."/>
            <person name="Hemphill L."/>
            <person name="Shang Y."/>
            <person name="Youmans B."/>
            <person name="Ayvaz T."/>
            <person name="Ross M."/>
            <person name="Santibanez J."/>
            <person name="Aqrawi P."/>
            <person name="Gross S."/>
            <person name="Joshi V."/>
            <person name="Fowler G."/>
            <person name="Nazareth L."/>
            <person name="Reid J."/>
            <person name="Worley K."/>
            <person name="Petrosino J."/>
            <person name="Highlander S."/>
            <person name="Gibbs R."/>
        </authorList>
    </citation>
    <scope>NUCLEOTIDE SEQUENCE [LARGE SCALE GENOMIC DNA]</scope>
    <source>
        <strain evidence="9 10">ATCC 33394</strain>
    </source>
</reference>
<comment type="catalytic activity">
    <reaction evidence="1">
        <text>2-phosphoglycolate + H2O = glycolate + phosphate</text>
        <dbReference type="Rhea" id="RHEA:14369"/>
        <dbReference type="ChEBI" id="CHEBI:15377"/>
        <dbReference type="ChEBI" id="CHEBI:29805"/>
        <dbReference type="ChEBI" id="CHEBI:43474"/>
        <dbReference type="ChEBI" id="CHEBI:58033"/>
        <dbReference type="EC" id="3.1.3.18"/>
    </reaction>
</comment>
<dbReference type="InterPro" id="IPR041492">
    <property type="entry name" value="HAD_2"/>
</dbReference>
<comment type="caution">
    <text evidence="9">The sequence shown here is derived from an EMBL/GenBank/DDBJ whole genome shotgun (WGS) entry which is preliminary data.</text>
</comment>
<evidence type="ECO:0000256" key="5">
    <source>
        <dbReference type="ARBA" id="ARBA00022801"/>
    </source>
</evidence>
<organism evidence="9 10">
    <name type="scientific">Kingella denitrificans ATCC 33394</name>
    <dbReference type="NCBI Taxonomy" id="888741"/>
    <lineage>
        <taxon>Bacteria</taxon>
        <taxon>Pseudomonadati</taxon>
        <taxon>Pseudomonadota</taxon>
        <taxon>Betaproteobacteria</taxon>
        <taxon>Neisseriales</taxon>
        <taxon>Neisseriaceae</taxon>
        <taxon>Kingella</taxon>
    </lineage>
</organism>
<comment type="pathway">
    <text evidence="2">Organic acid metabolism; glycolate biosynthesis; glycolate from 2-phosphoglycolate: step 1/1.</text>
</comment>
<keyword evidence="7" id="KW-0119">Carbohydrate metabolism</keyword>
<dbReference type="InterPro" id="IPR050155">
    <property type="entry name" value="HAD-like_hydrolase_sf"/>
</dbReference>
<evidence type="ECO:0000313" key="9">
    <source>
        <dbReference type="EMBL" id="EGC17804.1"/>
    </source>
</evidence>
<evidence type="ECO:0000256" key="4">
    <source>
        <dbReference type="ARBA" id="ARBA00022723"/>
    </source>
</evidence>
<dbReference type="AlphaFoldDB" id="F0EY22"/>
<dbReference type="HOGENOM" id="CLU_045011_19_1_4"/>
<dbReference type="SFLD" id="SFLDG01129">
    <property type="entry name" value="C1.5:_HAD__Beta-PGM__Phosphata"/>
    <property type="match status" value="1"/>
</dbReference>
<evidence type="ECO:0000256" key="1">
    <source>
        <dbReference type="ARBA" id="ARBA00000830"/>
    </source>
</evidence>
<dbReference type="GO" id="GO:0006281">
    <property type="term" value="P:DNA repair"/>
    <property type="evidence" value="ECO:0007669"/>
    <property type="project" value="TreeGrafter"/>
</dbReference>
<protein>
    <recommendedName>
        <fullName evidence="3">phosphoglycolate phosphatase</fullName>
        <ecNumber evidence="3">3.1.3.18</ecNumber>
    </recommendedName>
</protein>
<dbReference type="GO" id="GO:0005829">
    <property type="term" value="C:cytosol"/>
    <property type="evidence" value="ECO:0007669"/>
    <property type="project" value="TreeGrafter"/>
</dbReference>
<dbReference type="EMBL" id="AEWV01000014">
    <property type="protein sequence ID" value="EGC17804.1"/>
    <property type="molecule type" value="Genomic_DNA"/>
</dbReference>
<evidence type="ECO:0000256" key="8">
    <source>
        <dbReference type="ARBA" id="ARBA00059247"/>
    </source>
</evidence>
<dbReference type="InterPro" id="IPR036412">
    <property type="entry name" value="HAD-like_sf"/>
</dbReference>
<dbReference type="InterPro" id="IPR023214">
    <property type="entry name" value="HAD_sf"/>
</dbReference>
<dbReference type="InterPro" id="IPR023198">
    <property type="entry name" value="PGP-like_dom2"/>
</dbReference>
<keyword evidence="10" id="KW-1185">Reference proteome</keyword>
<dbReference type="EC" id="3.1.3.18" evidence="3"/>
<dbReference type="PANTHER" id="PTHR43434">
    <property type="entry name" value="PHOSPHOGLYCOLATE PHOSPHATASE"/>
    <property type="match status" value="1"/>
</dbReference>
<dbReference type="NCBIfam" id="TIGR01549">
    <property type="entry name" value="HAD-SF-IA-v1"/>
    <property type="match status" value="1"/>
</dbReference>
<dbReference type="NCBIfam" id="TIGR01509">
    <property type="entry name" value="HAD-SF-IA-v3"/>
    <property type="match status" value="1"/>
</dbReference>
<evidence type="ECO:0000256" key="6">
    <source>
        <dbReference type="ARBA" id="ARBA00022842"/>
    </source>
</evidence>
<gene>
    <name evidence="9" type="primary">gph</name>
    <name evidence="9" type="ORF">HMPREF9098_0782</name>
</gene>
<evidence type="ECO:0000256" key="2">
    <source>
        <dbReference type="ARBA" id="ARBA00004818"/>
    </source>
</evidence>
<name>F0EY22_9NEIS</name>
<dbReference type="GO" id="GO:0046872">
    <property type="term" value="F:metal ion binding"/>
    <property type="evidence" value="ECO:0007669"/>
    <property type="project" value="UniProtKB-KW"/>
</dbReference>
<evidence type="ECO:0000256" key="3">
    <source>
        <dbReference type="ARBA" id="ARBA00013078"/>
    </source>
</evidence>
<keyword evidence="5 9" id="KW-0378">Hydrolase</keyword>
<evidence type="ECO:0000256" key="7">
    <source>
        <dbReference type="ARBA" id="ARBA00023277"/>
    </source>
</evidence>
<dbReference type="STRING" id="888741.HMPREF9098_0782"/>
<dbReference type="FunFam" id="3.40.50.1000:FF:000022">
    <property type="entry name" value="Phosphoglycolate phosphatase"/>
    <property type="match status" value="1"/>
</dbReference>
<proteinExistence type="predicted"/>
<evidence type="ECO:0000313" key="10">
    <source>
        <dbReference type="Proteomes" id="UP000004088"/>
    </source>
</evidence>
<keyword evidence="6" id="KW-0460">Magnesium</keyword>
<dbReference type="SFLD" id="SFLDS00003">
    <property type="entry name" value="Haloacid_Dehalogenase"/>
    <property type="match status" value="1"/>
</dbReference>
<dbReference type="SUPFAM" id="SSF56784">
    <property type="entry name" value="HAD-like"/>
    <property type="match status" value="1"/>
</dbReference>
<dbReference type="InterPro" id="IPR006439">
    <property type="entry name" value="HAD-SF_hydro_IA"/>
</dbReference>
<comment type="function">
    <text evidence="8">Specifically catalyzes the dephosphorylation of 2-phosphoglycolate. Is involved in the dissimilation of the intracellular 2-phosphoglycolate formed during the DNA repair of 3'-phosphoglycolate ends, a major class of DNA lesions induced by oxidative stress.</text>
</comment>
<keyword evidence="4" id="KW-0479">Metal-binding</keyword>
<dbReference type="Proteomes" id="UP000004088">
    <property type="component" value="Unassembled WGS sequence"/>
</dbReference>
<accession>F0EY22</accession>
<dbReference type="Gene3D" id="1.10.150.240">
    <property type="entry name" value="Putative phosphatase, domain 2"/>
    <property type="match status" value="1"/>
</dbReference>
<dbReference type="SFLD" id="SFLDG01135">
    <property type="entry name" value="C1.5.6:_HAD__Beta-PGM__Phospha"/>
    <property type="match status" value="1"/>
</dbReference>
<dbReference type="RefSeq" id="WP_003782066.1">
    <property type="nucleotide sequence ID" value="NZ_GL870929.1"/>
</dbReference>
<sequence>MDIQAVLFDLDGTLADTAADLGGALNDLLRARGYPEKPLADIRPHASHGSGALVSFGTGMAQDDPAFAEWRQAYLHCYEQRFTQDTRLFDGINPLLAELARRGMAWGIISNKPERFTLPLAAALEWAAAPAVVVGGDTCAEAKPSVLPMLHACRQINVPPERCVYVGDAERDIQAGNAAGMHTVLAAWGYIGADDQPETWGADFIAAHPADILQMILK</sequence>
<dbReference type="PANTHER" id="PTHR43434:SF23">
    <property type="entry name" value="PHOSPHOGLYCOLATE PHOSPHATASE"/>
    <property type="match status" value="1"/>
</dbReference>